<evidence type="ECO:0000256" key="1">
    <source>
        <dbReference type="SAM" id="MobiDB-lite"/>
    </source>
</evidence>
<evidence type="ECO:0000313" key="3">
    <source>
        <dbReference type="Proteomes" id="UP000001307"/>
    </source>
</evidence>
<evidence type="ECO:0008006" key="4">
    <source>
        <dbReference type="Google" id="ProtNLM"/>
    </source>
</evidence>
<sequence length="132" mass="14832">MESDERRFAELYNFNTRTGRPVDNLRSSEQNFDWSKSRDAPAVYRAVLLRNRRAEALNSIGTKQVKALPFGTLSPATQTPTKRAPTKRSRAQLDFSKPAAPVSAPVEAKKAKIATKLTMRPKNQKETTTNLQ</sequence>
<dbReference type="InParanoid" id="E4WTX4"/>
<reference evidence="2" key="1">
    <citation type="journal article" date="2010" name="Science">
        <title>Plasticity of animal genome architecture unmasked by rapid evolution of a pelagic tunicate.</title>
        <authorList>
            <person name="Denoeud F."/>
            <person name="Henriet S."/>
            <person name="Mungpakdee S."/>
            <person name="Aury J.M."/>
            <person name="Da Silva C."/>
            <person name="Brinkmann H."/>
            <person name="Mikhaleva J."/>
            <person name="Olsen L.C."/>
            <person name="Jubin C."/>
            <person name="Canestro C."/>
            <person name="Bouquet J.M."/>
            <person name="Danks G."/>
            <person name="Poulain J."/>
            <person name="Campsteijn C."/>
            <person name="Adamski M."/>
            <person name="Cross I."/>
            <person name="Yadetie F."/>
            <person name="Muffato M."/>
            <person name="Louis A."/>
            <person name="Butcher S."/>
            <person name="Tsagkogeorga G."/>
            <person name="Konrad A."/>
            <person name="Singh S."/>
            <person name="Jensen M.F."/>
            <person name="Cong E.H."/>
            <person name="Eikeseth-Otteraa H."/>
            <person name="Noel B."/>
            <person name="Anthouard V."/>
            <person name="Porcel B.M."/>
            <person name="Kachouri-Lafond R."/>
            <person name="Nishino A."/>
            <person name="Ugolini M."/>
            <person name="Chourrout P."/>
            <person name="Nishida H."/>
            <person name="Aasland R."/>
            <person name="Huzurbazar S."/>
            <person name="Westhof E."/>
            <person name="Delsuc F."/>
            <person name="Lehrach H."/>
            <person name="Reinhardt R."/>
            <person name="Weissenbach J."/>
            <person name="Roy S.W."/>
            <person name="Artiguenave F."/>
            <person name="Postlethwait J.H."/>
            <person name="Manak J.R."/>
            <person name="Thompson E.M."/>
            <person name="Jaillon O."/>
            <person name="Du Pasquier L."/>
            <person name="Boudinot P."/>
            <person name="Liberles D.A."/>
            <person name="Volff J.N."/>
            <person name="Philippe H."/>
            <person name="Lenhard B."/>
            <person name="Roest Crollius H."/>
            <person name="Wincker P."/>
            <person name="Chourrout D."/>
        </authorList>
    </citation>
    <scope>NUCLEOTIDE SEQUENCE [LARGE SCALE GENOMIC DNA]</scope>
</reference>
<gene>
    <name evidence="2" type="ORF">GSOID_T00006058001</name>
</gene>
<organism evidence="2">
    <name type="scientific">Oikopleura dioica</name>
    <name type="common">Tunicate</name>
    <dbReference type="NCBI Taxonomy" id="34765"/>
    <lineage>
        <taxon>Eukaryota</taxon>
        <taxon>Metazoa</taxon>
        <taxon>Chordata</taxon>
        <taxon>Tunicata</taxon>
        <taxon>Appendicularia</taxon>
        <taxon>Copelata</taxon>
        <taxon>Oikopleuridae</taxon>
        <taxon>Oikopleura</taxon>
    </lineage>
</organism>
<dbReference type="AlphaFoldDB" id="E4WTX4"/>
<proteinExistence type="predicted"/>
<dbReference type="EMBL" id="FN653016">
    <property type="protein sequence ID" value="CBY06981.1"/>
    <property type="molecule type" value="Genomic_DNA"/>
</dbReference>
<keyword evidence="3" id="KW-1185">Reference proteome</keyword>
<dbReference type="Proteomes" id="UP000001307">
    <property type="component" value="Unassembled WGS sequence"/>
</dbReference>
<feature type="region of interest" description="Disordered" evidence="1">
    <location>
        <begin position="71"/>
        <end position="108"/>
    </location>
</feature>
<evidence type="ECO:0000313" key="2">
    <source>
        <dbReference type="EMBL" id="CBY06981.1"/>
    </source>
</evidence>
<feature type="region of interest" description="Disordered" evidence="1">
    <location>
        <begin position="113"/>
        <end position="132"/>
    </location>
</feature>
<name>E4WTX4_OIKDI</name>
<protein>
    <recommendedName>
        <fullName evidence="4">Cyclin-dependent kinase inhibitor domain-containing protein</fullName>
    </recommendedName>
</protein>
<accession>E4WTX4</accession>